<dbReference type="InterPro" id="IPR001254">
    <property type="entry name" value="Trypsin_dom"/>
</dbReference>
<reference evidence="2" key="1">
    <citation type="journal article" date="2020" name="bioRxiv">
        <title>Chromosome-level reference genome of the European wasp spider Argiope bruennichi: a resource for studies on range expansion and evolutionary adaptation.</title>
        <authorList>
            <person name="Sheffer M.M."/>
            <person name="Hoppe A."/>
            <person name="Krehenwinkel H."/>
            <person name="Uhl G."/>
            <person name="Kuss A.W."/>
            <person name="Jensen L."/>
            <person name="Jensen C."/>
            <person name="Gillespie R.G."/>
            <person name="Hoff K.J."/>
            <person name="Prost S."/>
        </authorList>
    </citation>
    <scope>NUCLEOTIDE SEQUENCE</scope>
</reference>
<organism evidence="2 3">
    <name type="scientific">Argiope bruennichi</name>
    <name type="common">Wasp spider</name>
    <name type="synonym">Aranea bruennichi</name>
    <dbReference type="NCBI Taxonomy" id="94029"/>
    <lineage>
        <taxon>Eukaryota</taxon>
        <taxon>Metazoa</taxon>
        <taxon>Ecdysozoa</taxon>
        <taxon>Arthropoda</taxon>
        <taxon>Chelicerata</taxon>
        <taxon>Arachnida</taxon>
        <taxon>Araneae</taxon>
        <taxon>Araneomorphae</taxon>
        <taxon>Entelegynae</taxon>
        <taxon>Araneoidea</taxon>
        <taxon>Araneidae</taxon>
        <taxon>Argiope</taxon>
    </lineage>
</organism>
<dbReference type="GO" id="GO:0004252">
    <property type="term" value="F:serine-type endopeptidase activity"/>
    <property type="evidence" value="ECO:0007669"/>
    <property type="project" value="InterPro"/>
</dbReference>
<reference evidence="2" key="2">
    <citation type="submission" date="2020-06" db="EMBL/GenBank/DDBJ databases">
        <authorList>
            <person name="Sheffer M."/>
        </authorList>
    </citation>
    <scope>NUCLEOTIDE SEQUENCE</scope>
</reference>
<dbReference type="Gene3D" id="2.40.10.10">
    <property type="entry name" value="Trypsin-like serine proteases"/>
    <property type="match status" value="1"/>
</dbReference>
<dbReference type="GO" id="GO:0006508">
    <property type="term" value="P:proteolysis"/>
    <property type="evidence" value="ECO:0007669"/>
    <property type="project" value="InterPro"/>
</dbReference>
<comment type="caution">
    <text evidence="2">The sequence shown here is derived from an EMBL/GenBank/DDBJ whole genome shotgun (WGS) entry which is preliminary data.</text>
</comment>
<dbReference type="InterPro" id="IPR029526">
    <property type="entry name" value="PGBD"/>
</dbReference>
<protein>
    <submittedName>
        <fullName evidence="2">PiggyBac transposable element-derived protein like</fullName>
    </submittedName>
</protein>
<accession>A0A8T0FJS4</accession>
<dbReference type="EMBL" id="JABXBU010000012">
    <property type="protein sequence ID" value="KAF8789063.1"/>
    <property type="molecule type" value="Genomic_DNA"/>
</dbReference>
<dbReference type="PANTHER" id="PTHR46599:SF3">
    <property type="entry name" value="PIGGYBAC TRANSPOSABLE ELEMENT-DERIVED PROTEIN 4"/>
    <property type="match status" value="1"/>
</dbReference>
<evidence type="ECO:0000259" key="1">
    <source>
        <dbReference type="PROSITE" id="PS50240"/>
    </source>
</evidence>
<gene>
    <name evidence="2" type="ORF">HNY73_007040</name>
</gene>
<dbReference type="InterPro" id="IPR009003">
    <property type="entry name" value="Peptidase_S1_PA"/>
</dbReference>
<dbReference type="PROSITE" id="PS50240">
    <property type="entry name" value="TRYPSIN_DOM"/>
    <property type="match status" value="1"/>
</dbReference>
<dbReference type="AlphaFoldDB" id="A0A8T0FJS4"/>
<dbReference type="SUPFAM" id="SSF50494">
    <property type="entry name" value="Trypsin-like serine proteases"/>
    <property type="match status" value="1"/>
</dbReference>
<dbReference type="Pfam" id="PF21787">
    <property type="entry name" value="TNP-like_RNaseH_N"/>
    <property type="match status" value="1"/>
</dbReference>
<dbReference type="SMART" id="SM00020">
    <property type="entry name" value="Tryp_SPc"/>
    <property type="match status" value="1"/>
</dbReference>
<dbReference type="Pfam" id="PF13843">
    <property type="entry name" value="DDE_Tnp_1_7"/>
    <property type="match status" value="1"/>
</dbReference>
<dbReference type="Pfam" id="PF00089">
    <property type="entry name" value="Trypsin"/>
    <property type="match status" value="1"/>
</dbReference>
<dbReference type="Proteomes" id="UP000807504">
    <property type="component" value="Unassembled WGS sequence"/>
</dbReference>
<dbReference type="InterPro" id="IPR043504">
    <property type="entry name" value="Peptidase_S1_PA_chymotrypsin"/>
</dbReference>
<proteinExistence type="predicted"/>
<evidence type="ECO:0000313" key="2">
    <source>
        <dbReference type="EMBL" id="KAF8789063.1"/>
    </source>
</evidence>
<dbReference type="PANTHER" id="PTHR46599">
    <property type="entry name" value="PIGGYBAC TRANSPOSABLE ELEMENT-DERIVED PROTEIN 4"/>
    <property type="match status" value="1"/>
</dbReference>
<keyword evidence="3" id="KW-1185">Reference proteome</keyword>
<name>A0A8T0FJS4_ARGBR</name>
<feature type="domain" description="Peptidase S1" evidence="1">
    <location>
        <begin position="820"/>
        <end position="978"/>
    </location>
</feature>
<sequence>MMTANLLGNILVDIHHIVLPVRNTGSVYPTNNLYDLGGRTHGALTSANEDAILRRLEESPELSTRALATEMNPLEMNGKDSLGECYLDDLSDCLDWRSASSSDDESDSSSIVIRKRRPVPLIYSDSEDEDMNNNVEDNNDTWSTNDKSIILEPFEGSSGVKIMPSSSESVMDIVNLFIGSDLIEHFVRESNRYHYQIVEKYRITSETKKWKDVTVTEMKKFLGLIILMGQVKKDILYDYWSTDPSIETPFFSKVMSRNRFLQIMQSWHFCNNNDISPNSHRLVKVQPVIYYFKEKFNNVYKPDQQLSLDECVIPWRGRLSIKTYNPAKNYKIWNTDKNVIPQIDEMNIKPYLITKEFRSVAILKMEPPSVMTFMINSISSSYKDIVHILPVNKIAADALHTIIKKIIIGLENIGFKVIYVVTDNNSINQKAMSQLASPSRSYSIVYPHPLNSNFHHLKKPTDRSKKHTLYENRYSNFASKNDASTASTAKLKSLETSDVLKSDVQELKGNTIFDIQTLLKIFAILSCPQCFETGVKLTEDSKGLCSNFTISCKCGFMTGFTSTPKMSYRSSLNTLLVNHSLTFKDPDTGAHTNSIDGTWAAIKRFLKNHTSHVEGQFDSYLAEYMWRRSRNHSMADDAYMDLIRQIINTYPPPANTFKSHKRLRPQMGLFTSKILALKITPCAACDRLFELSSSSKPLGPEHFFLRKRGDKRLAPKRAGSGGFKTSHWERTRRRLFCETEGRAVILAKLFKMHLDSSHQLLYSTEVIDVAKAVLDAFGQIYSYCTTRQDNNNGNGGSNGFDSLFVKQFGEKMGVKEEFNKVTQVIPHPEFIPNTITSNNNLALLKIEPNLECNREYPVPVCLNITNVKTPTHHLTTIEWGKRKNKTGFEVLQLIEGIVKTTECSEQHSPDIFCSFHTNGNLSNCKMDPGTSAYQYYRGTWYMLGLISNYQPKDECNPSHPTYFTYIFAYIKWIQEHVSYLPQQIKKLPPPYQGERNKSDKAKLKIFYYT</sequence>
<evidence type="ECO:0000313" key="3">
    <source>
        <dbReference type="Proteomes" id="UP000807504"/>
    </source>
</evidence>
<dbReference type="InterPro" id="IPR048365">
    <property type="entry name" value="TNP-like_RNaseH_N"/>
</dbReference>